<sequence>MLHSFSCENFYSIKDRQEVSFVVNRNAPDTDTYFTTPSGARLSKLNIVVGANASGKTNILKVLPFMQWFLLSDPPLHKARKQLPVKPFQFCEQVKKESTTSVTFEINEKIYTYSITLTEDHVTEETLKVKTLVAKRHSTKILFTRKWDAKSEQYNLHDYAFNLPKPIKKLSLPTSSLLGASARYEHPESVSIISYWENIHSNIVESGWDEDLFIHSTRNHKKFLRALTIYAENPDIKKEAEQFLGDIDTGLSQIKIDDSEKSLNVEGVHMVQDKDYPLPLLYESSGTKQVMATLAHILYALKKAKGQDTIINILDEIDTNLHPDITEKLSEFFLYPNSETKQMQTIFSTHNHRLLDEVDKYQVIFVQRENDGSSKVYRLDEIEGVRSDENYYEKYIAGRYGATPYIL</sequence>
<keyword evidence="2" id="KW-0067">ATP-binding</keyword>
<gene>
    <name evidence="2" type="ORF">F4X82_03065</name>
</gene>
<dbReference type="InterPro" id="IPR003959">
    <property type="entry name" value="ATPase_AAA_core"/>
</dbReference>
<comment type="caution">
    <text evidence="2">The sequence shown here is derived from an EMBL/GenBank/DDBJ whole genome shotgun (WGS) entry which is preliminary data.</text>
</comment>
<dbReference type="PANTHER" id="PTHR40396:SF1">
    <property type="entry name" value="ATPASE AAA-TYPE CORE DOMAIN-CONTAINING PROTEIN"/>
    <property type="match status" value="1"/>
</dbReference>
<dbReference type="Proteomes" id="UP000449092">
    <property type="component" value="Unassembled WGS sequence"/>
</dbReference>
<evidence type="ECO:0000313" key="2">
    <source>
        <dbReference type="EMBL" id="MYE38472.1"/>
    </source>
</evidence>
<dbReference type="InterPro" id="IPR027417">
    <property type="entry name" value="P-loop_NTPase"/>
</dbReference>
<dbReference type="AlphaFoldDB" id="A0A845DAF1"/>
<dbReference type="GO" id="GO:0016887">
    <property type="term" value="F:ATP hydrolysis activity"/>
    <property type="evidence" value="ECO:0007669"/>
    <property type="project" value="InterPro"/>
</dbReference>
<accession>A0A845DAF1</accession>
<evidence type="ECO:0000259" key="1">
    <source>
        <dbReference type="Pfam" id="PF13304"/>
    </source>
</evidence>
<dbReference type="Pfam" id="PF13304">
    <property type="entry name" value="AAA_21"/>
    <property type="match status" value="1"/>
</dbReference>
<dbReference type="EMBL" id="VXOY01000026">
    <property type="protein sequence ID" value="MYE38472.1"/>
    <property type="molecule type" value="Genomic_DNA"/>
</dbReference>
<dbReference type="PANTHER" id="PTHR40396">
    <property type="entry name" value="ATPASE-LIKE PROTEIN"/>
    <property type="match status" value="1"/>
</dbReference>
<evidence type="ECO:0000313" key="3">
    <source>
        <dbReference type="Proteomes" id="UP000449092"/>
    </source>
</evidence>
<reference evidence="2 3" key="1">
    <citation type="submission" date="2019-09" db="EMBL/GenBank/DDBJ databases">
        <title>Characterisation of the sponge microbiome using genome-centric metagenomics.</title>
        <authorList>
            <person name="Engelberts J.P."/>
            <person name="Robbins S.J."/>
            <person name="De Goeij J.M."/>
            <person name="Aranda M."/>
            <person name="Bell S.C."/>
            <person name="Webster N.S."/>
        </authorList>
    </citation>
    <scope>NUCLEOTIDE SEQUENCE [LARGE SCALE GENOMIC DNA]</scope>
    <source>
        <strain evidence="2">SB0662_bin_43</strain>
    </source>
</reference>
<dbReference type="Gene3D" id="3.40.50.300">
    <property type="entry name" value="P-loop containing nucleotide triphosphate hydrolases"/>
    <property type="match status" value="1"/>
</dbReference>
<dbReference type="GO" id="GO:0005524">
    <property type="term" value="F:ATP binding"/>
    <property type="evidence" value="ECO:0007669"/>
    <property type="project" value="UniProtKB-KW"/>
</dbReference>
<keyword evidence="2" id="KW-0547">Nucleotide-binding</keyword>
<organism evidence="2 3">
    <name type="scientific">Candidatus Spechtbacteria bacterium SB0662_bin_43</name>
    <dbReference type="NCBI Taxonomy" id="2604897"/>
    <lineage>
        <taxon>Bacteria</taxon>
        <taxon>Candidatus Spechtiibacteriota</taxon>
    </lineage>
</organism>
<protein>
    <submittedName>
        <fullName evidence="2">ATP-binding protein</fullName>
    </submittedName>
</protein>
<proteinExistence type="predicted"/>
<name>A0A845DAF1_9BACT</name>
<dbReference type="SUPFAM" id="SSF52540">
    <property type="entry name" value="P-loop containing nucleoside triphosphate hydrolases"/>
    <property type="match status" value="1"/>
</dbReference>
<feature type="domain" description="ATPase AAA-type core" evidence="1">
    <location>
        <begin position="45"/>
        <end position="356"/>
    </location>
</feature>